<evidence type="ECO:0000313" key="12">
    <source>
        <dbReference type="WBParaSite" id="ACRNAN_Path_972.g3738.t1"/>
    </source>
</evidence>
<keyword evidence="8" id="KW-0739">Sodium transport</keyword>
<feature type="transmembrane region" description="Helical" evidence="9">
    <location>
        <begin position="48"/>
        <end position="67"/>
    </location>
</feature>
<protein>
    <submittedName>
        <fullName evidence="12">Cation/H+ exchanger domain-containing protein</fullName>
    </submittedName>
</protein>
<dbReference type="GO" id="GO:0015385">
    <property type="term" value="F:sodium:proton antiporter activity"/>
    <property type="evidence" value="ECO:0007669"/>
    <property type="project" value="InterPro"/>
</dbReference>
<dbReference type="WBParaSite" id="ACRNAN_Path_972.g3738.t1">
    <property type="protein sequence ID" value="ACRNAN_Path_972.g3738.t1"/>
    <property type="gene ID" value="ACRNAN_Path_972.g3738"/>
</dbReference>
<keyword evidence="2" id="KW-0813">Transport</keyword>
<dbReference type="InterPro" id="IPR018422">
    <property type="entry name" value="Cation/H_exchanger_CPA1"/>
</dbReference>
<comment type="subcellular location">
    <subcellularLocation>
        <location evidence="1">Membrane</location>
        <topology evidence="1">Multi-pass membrane protein</topology>
    </subcellularLocation>
</comment>
<evidence type="ECO:0000259" key="10">
    <source>
        <dbReference type="Pfam" id="PF00999"/>
    </source>
</evidence>
<dbReference type="PANTHER" id="PTHR10110:SF98">
    <property type="entry name" value="SODIUM_HYDROGEN EXCHANGER"/>
    <property type="match status" value="1"/>
</dbReference>
<evidence type="ECO:0000256" key="1">
    <source>
        <dbReference type="ARBA" id="ARBA00004141"/>
    </source>
</evidence>
<dbReference type="Proteomes" id="UP000887540">
    <property type="component" value="Unplaced"/>
</dbReference>
<keyword evidence="5" id="KW-0915">Sodium</keyword>
<keyword evidence="6" id="KW-0406">Ion transport</keyword>
<dbReference type="AlphaFoldDB" id="A0A914CE26"/>
<accession>A0A914CE26</accession>
<keyword evidence="3 9" id="KW-0812">Transmembrane</keyword>
<keyword evidence="11" id="KW-1185">Reference proteome</keyword>
<evidence type="ECO:0000256" key="8">
    <source>
        <dbReference type="ARBA" id="ARBA00023201"/>
    </source>
</evidence>
<dbReference type="Pfam" id="PF00999">
    <property type="entry name" value="Na_H_Exchanger"/>
    <property type="match status" value="1"/>
</dbReference>
<evidence type="ECO:0000313" key="11">
    <source>
        <dbReference type="Proteomes" id="UP000887540"/>
    </source>
</evidence>
<dbReference type="GO" id="GO:0005886">
    <property type="term" value="C:plasma membrane"/>
    <property type="evidence" value="ECO:0007669"/>
    <property type="project" value="TreeGrafter"/>
</dbReference>
<feature type="domain" description="Cation/H+ exchanger transmembrane" evidence="10">
    <location>
        <begin position="55"/>
        <end position="129"/>
    </location>
</feature>
<evidence type="ECO:0000256" key="5">
    <source>
        <dbReference type="ARBA" id="ARBA00023053"/>
    </source>
</evidence>
<dbReference type="PANTHER" id="PTHR10110">
    <property type="entry name" value="SODIUM/HYDROGEN EXCHANGER"/>
    <property type="match status" value="1"/>
</dbReference>
<name>A0A914CE26_9BILA</name>
<evidence type="ECO:0000256" key="2">
    <source>
        <dbReference type="ARBA" id="ARBA00022448"/>
    </source>
</evidence>
<keyword evidence="4 9" id="KW-1133">Transmembrane helix</keyword>
<evidence type="ECO:0000256" key="9">
    <source>
        <dbReference type="SAM" id="Phobius"/>
    </source>
</evidence>
<evidence type="ECO:0000256" key="4">
    <source>
        <dbReference type="ARBA" id="ARBA00022989"/>
    </source>
</evidence>
<dbReference type="GO" id="GO:0098719">
    <property type="term" value="P:sodium ion import across plasma membrane"/>
    <property type="evidence" value="ECO:0007669"/>
    <property type="project" value="TreeGrafter"/>
</dbReference>
<dbReference type="GO" id="GO:0015386">
    <property type="term" value="F:potassium:proton antiporter activity"/>
    <property type="evidence" value="ECO:0007669"/>
    <property type="project" value="TreeGrafter"/>
</dbReference>
<evidence type="ECO:0000256" key="7">
    <source>
        <dbReference type="ARBA" id="ARBA00023136"/>
    </source>
</evidence>
<reference evidence="12" key="1">
    <citation type="submission" date="2022-11" db="UniProtKB">
        <authorList>
            <consortium name="WormBaseParasite"/>
        </authorList>
    </citation>
    <scope>IDENTIFICATION</scope>
</reference>
<proteinExistence type="predicted"/>
<sequence>MANSEHSNDHDITLTTKSAAVITQVENSSVDSEERMESFQLIALNWEYVRYPYVVGIWLLAASLVRVSKYTDHVRILAPVFIFIIPYLAYLTAEMLGLSAILAIAVCGMMMKQYVTANLSHDVASAVKYFTHIKHKSSIPSTTPTTPKTIQGFVEEVAIQTINQNGNESLSTQALYNMFSQLLDRKLRELRENPPSPSRDPIPADIHDDYIGQLRRENRGELPTISESPGGTLRELFENGSAQRNVISRRHAQSTQIHQV</sequence>
<evidence type="ECO:0000256" key="6">
    <source>
        <dbReference type="ARBA" id="ARBA00023065"/>
    </source>
</evidence>
<evidence type="ECO:0000256" key="3">
    <source>
        <dbReference type="ARBA" id="ARBA00022692"/>
    </source>
</evidence>
<keyword evidence="7 9" id="KW-0472">Membrane</keyword>
<dbReference type="InterPro" id="IPR006153">
    <property type="entry name" value="Cation/H_exchanger_TM"/>
</dbReference>
<organism evidence="11 12">
    <name type="scientific">Acrobeloides nanus</name>
    <dbReference type="NCBI Taxonomy" id="290746"/>
    <lineage>
        <taxon>Eukaryota</taxon>
        <taxon>Metazoa</taxon>
        <taxon>Ecdysozoa</taxon>
        <taxon>Nematoda</taxon>
        <taxon>Chromadorea</taxon>
        <taxon>Rhabditida</taxon>
        <taxon>Tylenchina</taxon>
        <taxon>Cephalobomorpha</taxon>
        <taxon>Cephaloboidea</taxon>
        <taxon>Cephalobidae</taxon>
        <taxon>Acrobeloides</taxon>
    </lineage>
</organism>
<dbReference type="GO" id="GO:0051453">
    <property type="term" value="P:regulation of intracellular pH"/>
    <property type="evidence" value="ECO:0007669"/>
    <property type="project" value="TreeGrafter"/>
</dbReference>